<dbReference type="Proteomes" id="UP001208540">
    <property type="component" value="Unassembled WGS sequence"/>
</dbReference>
<dbReference type="GO" id="GO:0016651">
    <property type="term" value="F:oxidoreductase activity, acting on NAD(P)H"/>
    <property type="evidence" value="ECO:0007669"/>
    <property type="project" value="InterPro"/>
</dbReference>
<name>A0AAW5VJK6_9LEPT</name>
<dbReference type="SUPFAM" id="SSF51905">
    <property type="entry name" value="FAD/NAD(P)-binding domain"/>
    <property type="match status" value="1"/>
</dbReference>
<reference evidence="2 4" key="1">
    <citation type="submission" date="2022-06" db="EMBL/GenBank/DDBJ databases">
        <title>Leptospira isolates from biofilms formed at urban environments.</title>
        <authorList>
            <person name="Ribeiro P.S."/>
            <person name="Sousa T."/>
            <person name="Carvalho N."/>
            <person name="Aburjaile F."/>
            <person name="Neves F."/>
            <person name="Oliveira D."/>
            <person name="Blanco L."/>
            <person name="Lima J."/>
            <person name="Costa F."/>
            <person name="Brenig B."/>
            <person name="Soares S."/>
            <person name="Ramos R."/>
            <person name="Goes-Neto A."/>
            <person name="Matiuzzi M."/>
            <person name="Azevedo V."/>
            <person name="Ristow P."/>
        </authorList>
    </citation>
    <scope>NUCLEOTIDE SEQUENCE</scope>
    <source>
        <strain evidence="1 4">VSF19</strain>
        <strain evidence="2">VSF20</strain>
    </source>
</reference>
<evidence type="ECO:0000313" key="2">
    <source>
        <dbReference type="EMBL" id="MCW7530197.1"/>
    </source>
</evidence>
<evidence type="ECO:0000313" key="4">
    <source>
        <dbReference type="Proteomes" id="UP001208912"/>
    </source>
</evidence>
<sequence length="366" mass="42343">MNPNYCYQVPVVVGAGVSGATVAMLKPEVVVYDKGRMPGGRLSSKLRNAPSSFDFGATMFSDLMKVRLLGKETNYSISEIWKSYSVNVAFKPIYDNTHFYPENGMANLVSSMLGNVKPIQSHTLKNLKLTDEKTWNLNFWISPDKKIKTITAKSIILTLPIPQILEIFHSSEKNQNLKRWFDFLKNYNDYRKTLVSYFYWDEWKPNWKKLSLDPNLPIPVTTTLNRGEDWEYQSWESLKYPKDFHNGSALLVQFGAIFSETYFEDWMDEKKNPSLKAKEILMEGLKNIFDAPEPDLIWQHRWKYAQAQIPLLGREGSLNLDTEEFEEWKKLCKETGITILGDWLFGAKIERIVGGISFLSHNNLLH</sequence>
<dbReference type="Gene3D" id="3.50.50.60">
    <property type="entry name" value="FAD/NAD(P)-binding domain"/>
    <property type="match status" value="1"/>
</dbReference>
<evidence type="ECO:0000313" key="1">
    <source>
        <dbReference type="EMBL" id="MCW7525689.1"/>
    </source>
</evidence>
<dbReference type="InterPro" id="IPR040174">
    <property type="entry name" value="RNLS"/>
</dbReference>
<dbReference type="Pfam" id="PF13450">
    <property type="entry name" value="NAD_binding_8"/>
    <property type="match status" value="1"/>
</dbReference>
<dbReference type="GO" id="GO:0005576">
    <property type="term" value="C:extracellular region"/>
    <property type="evidence" value="ECO:0007669"/>
    <property type="project" value="TreeGrafter"/>
</dbReference>
<comment type="caution">
    <text evidence="2">The sequence shown here is derived from an EMBL/GenBank/DDBJ whole genome shotgun (WGS) entry which is preliminary data.</text>
</comment>
<evidence type="ECO:0000313" key="3">
    <source>
        <dbReference type="Proteomes" id="UP001208540"/>
    </source>
</evidence>
<keyword evidence="4" id="KW-1185">Reference proteome</keyword>
<accession>A0AAW5VJK6</accession>
<dbReference type="EMBL" id="JAMQPM010000002">
    <property type="protein sequence ID" value="MCW7525689.1"/>
    <property type="molecule type" value="Genomic_DNA"/>
</dbReference>
<dbReference type="EMBL" id="JAMQPL010000002">
    <property type="protein sequence ID" value="MCW7530197.1"/>
    <property type="molecule type" value="Genomic_DNA"/>
</dbReference>
<dbReference type="Proteomes" id="UP001208912">
    <property type="component" value="Unassembled WGS sequence"/>
</dbReference>
<dbReference type="InterPro" id="IPR036188">
    <property type="entry name" value="FAD/NAD-bd_sf"/>
</dbReference>
<proteinExistence type="predicted"/>
<dbReference type="RefSeq" id="WP_265351012.1">
    <property type="nucleotide sequence ID" value="NZ_JAMQPL010000002.1"/>
</dbReference>
<dbReference type="Gene3D" id="3.90.660.10">
    <property type="match status" value="1"/>
</dbReference>
<protein>
    <submittedName>
        <fullName evidence="2">NAD(P)-binding protein</fullName>
    </submittedName>
</protein>
<organism evidence="2 3">
    <name type="scientific">Leptospira soteropolitanensis</name>
    <dbReference type="NCBI Taxonomy" id="2950025"/>
    <lineage>
        <taxon>Bacteria</taxon>
        <taxon>Pseudomonadati</taxon>
        <taxon>Spirochaetota</taxon>
        <taxon>Spirochaetia</taxon>
        <taxon>Leptospirales</taxon>
        <taxon>Leptospiraceae</taxon>
        <taxon>Leptospira</taxon>
    </lineage>
</organism>
<dbReference type="AlphaFoldDB" id="A0AAW5VJK6"/>
<dbReference type="PANTHER" id="PTHR23357:SF1">
    <property type="entry name" value="RENALASE"/>
    <property type="match status" value="1"/>
</dbReference>
<gene>
    <name evidence="1" type="ORF">ND861_04965</name>
    <name evidence="2" type="ORF">ND862_08260</name>
</gene>
<dbReference type="PANTHER" id="PTHR23357">
    <property type="entry name" value="RENALASE"/>
    <property type="match status" value="1"/>
</dbReference>